<dbReference type="AlphaFoldDB" id="A0AAW4VVS9"/>
<dbReference type="GO" id="GO:0008962">
    <property type="term" value="F:phosphatidylglycerophosphatase activity"/>
    <property type="evidence" value="ECO:0007669"/>
    <property type="project" value="InterPro"/>
</dbReference>
<comment type="caution">
    <text evidence="1">The sequence shown here is derived from an EMBL/GenBank/DDBJ whole genome shotgun (WGS) entry which is preliminary data.</text>
</comment>
<keyword evidence="2" id="KW-1185">Reference proteome</keyword>
<dbReference type="InterPro" id="IPR006549">
    <property type="entry name" value="HAD-SF_hydro_IIIA"/>
</dbReference>
<dbReference type="RefSeq" id="WP_227600745.1">
    <property type="nucleotide sequence ID" value="NZ_JAJEPX010000020.1"/>
</dbReference>
<organism evidence="1 2">
    <name type="scientific">Agathobaculum butyriciproducens</name>
    <dbReference type="NCBI Taxonomy" id="1628085"/>
    <lineage>
        <taxon>Bacteria</taxon>
        <taxon>Bacillati</taxon>
        <taxon>Bacillota</taxon>
        <taxon>Clostridia</taxon>
        <taxon>Eubacteriales</taxon>
        <taxon>Butyricicoccaceae</taxon>
        <taxon>Agathobaculum</taxon>
    </lineage>
</organism>
<gene>
    <name evidence="1" type="ORF">LKD22_07855</name>
</gene>
<evidence type="ECO:0000313" key="2">
    <source>
        <dbReference type="Proteomes" id="UP001298753"/>
    </source>
</evidence>
<dbReference type="Proteomes" id="UP001298753">
    <property type="component" value="Unassembled WGS sequence"/>
</dbReference>
<dbReference type="PANTHER" id="PTHR19288:SF25">
    <property type="entry name" value="PHOSPHATIDYLGLYCEROPHOSPHATASE GEP4, MITOCHONDRIAL"/>
    <property type="match status" value="1"/>
</dbReference>
<dbReference type="InterPro" id="IPR010021">
    <property type="entry name" value="PGPP1/Gep4"/>
</dbReference>
<dbReference type="InterPro" id="IPR023214">
    <property type="entry name" value="HAD_sf"/>
</dbReference>
<dbReference type="NCBIfam" id="TIGR01662">
    <property type="entry name" value="HAD-SF-IIIA"/>
    <property type="match status" value="1"/>
</dbReference>
<dbReference type="SUPFAM" id="SSF56784">
    <property type="entry name" value="HAD-like"/>
    <property type="match status" value="1"/>
</dbReference>
<sequence>MSKLIPDYVFDSIYDITPEVLTAHGVHGVLVDLDGTMASHKAALPPDTLHTFVDRLKNAGIAVLVFSNNHPERVGKFCEPLGVGYISHAGKPFSRGFRKAANRLGLSMREIAVIGDQIFTDVFGGNRAGALTCYVETLDRRFFWINVRYQLERGFIARGRRRMEARAHHG</sequence>
<dbReference type="InterPro" id="IPR036412">
    <property type="entry name" value="HAD-like_sf"/>
</dbReference>
<dbReference type="NCBIfam" id="TIGR01668">
    <property type="entry name" value="YqeG_hyp_ppase"/>
    <property type="match status" value="1"/>
</dbReference>
<reference evidence="1 2" key="1">
    <citation type="submission" date="2021-10" db="EMBL/GenBank/DDBJ databases">
        <title>Anaerobic single-cell dispensing facilitates the cultivation of human gut bacteria.</title>
        <authorList>
            <person name="Afrizal A."/>
        </authorList>
    </citation>
    <scope>NUCLEOTIDE SEQUENCE [LARGE SCALE GENOMIC DNA]</scope>
    <source>
        <strain evidence="1 2">CLA-AA-H270</strain>
    </source>
</reference>
<accession>A0AAW4VVS9</accession>
<evidence type="ECO:0000313" key="1">
    <source>
        <dbReference type="EMBL" id="MCC2177039.1"/>
    </source>
</evidence>
<dbReference type="PANTHER" id="PTHR19288">
    <property type="entry name" value="4-NITROPHENYLPHOSPHATASE-RELATED"/>
    <property type="match status" value="1"/>
</dbReference>
<protein>
    <submittedName>
        <fullName evidence="1">YqeG family HAD IIIA-type phosphatase</fullName>
    </submittedName>
</protein>
<dbReference type="Pfam" id="PF00702">
    <property type="entry name" value="Hydrolase"/>
    <property type="match status" value="1"/>
</dbReference>
<name>A0AAW4VVS9_9FIRM</name>
<dbReference type="GeneID" id="98660572"/>
<dbReference type="GO" id="GO:0005737">
    <property type="term" value="C:cytoplasm"/>
    <property type="evidence" value="ECO:0007669"/>
    <property type="project" value="TreeGrafter"/>
</dbReference>
<dbReference type="EMBL" id="JAJEPX010000020">
    <property type="protein sequence ID" value="MCC2177039.1"/>
    <property type="molecule type" value="Genomic_DNA"/>
</dbReference>
<dbReference type="Gene3D" id="3.40.50.1000">
    <property type="entry name" value="HAD superfamily/HAD-like"/>
    <property type="match status" value="1"/>
</dbReference>
<proteinExistence type="predicted"/>